<dbReference type="Gene3D" id="3.20.20.140">
    <property type="entry name" value="Metal-dependent hydrolases"/>
    <property type="match status" value="1"/>
</dbReference>
<evidence type="ECO:0000313" key="2">
    <source>
        <dbReference type="Proteomes" id="UP001218895"/>
    </source>
</evidence>
<keyword evidence="1" id="KW-0255">Endonuclease</keyword>
<organism evidence="1 2">
    <name type="scientific">Methanomicrobium antiquum</name>
    <dbReference type="NCBI Taxonomy" id="487686"/>
    <lineage>
        <taxon>Archaea</taxon>
        <taxon>Methanobacteriati</taxon>
        <taxon>Methanobacteriota</taxon>
        <taxon>Stenosarchaea group</taxon>
        <taxon>Methanomicrobia</taxon>
        <taxon>Methanomicrobiales</taxon>
        <taxon>Methanomicrobiaceae</taxon>
        <taxon>Methanomicrobium</taxon>
    </lineage>
</organism>
<keyword evidence="1" id="KW-0378">Hydrolase</keyword>
<keyword evidence="1" id="KW-0540">Nuclease</keyword>
<gene>
    <name evidence="1" type="ORF">L1994_04610</name>
</gene>
<dbReference type="Proteomes" id="UP001218895">
    <property type="component" value="Chromosome"/>
</dbReference>
<proteinExistence type="predicted"/>
<sequence>MILTADLHIHSLFSMAASKNTTPELLENSCRIKGIDVLGSGDAFHPVWRKSWDDFLFESDLSVIPSAEVEGEKKVHHLILMKDFSIAGEISEKLAPYSPNIKKSGRPNVSISAEALSEIVHDCGGYIGPAHAFTPWTGMYGRFGSLAECYGEEKPDFLELGLSADTSYGNKISELDNIPFLSNSDAHSFFLHKIGREFNKVDARSKSPEDVLDSVLNGNIVMNAGFFPEEGKYNRTACSKCYRHFTPDEAEKLKWKCPHDGGRIKMGVHDKSVLMADCVTESMRPPYLHIMPLGEIIKEVLNVSSPMAKKCCSLYSRLISEFGNEIFILTEAPVEKISEIDRSTGIAIEKFRQGKVKLIPGGGGMYGRFEI</sequence>
<dbReference type="SUPFAM" id="SSF89550">
    <property type="entry name" value="PHP domain-like"/>
    <property type="match status" value="1"/>
</dbReference>
<dbReference type="GO" id="GO:0004519">
    <property type="term" value="F:endonuclease activity"/>
    <property type="evidence" value="ECO:0007669"/>
    <property type="project" value="UniProtKB-KW"/>
</dbReference>
<dbReference type="CDD" id="cd19067">
    <property type="entry name" value="PfuEndoQ-like"/>
    <property type="match status" value="1"/>
</dbReference>
<dbReference type="RefSeq" id="WP_278100514.1">
    <property type="nucleotide sequence ID" value="NZ_CP091092.1"/>
</dbReference>
<dbReference type="AlphaFoldDB" id="A0AAF0JMB8"/>
<protein>
    <submittedName>
        <fullName evidence="1">Endonuclease Q family protein</fullName>
    </submittedName>
</protein>
<dbReference type="PANTHER" id="PTHR40084">
    <property type="entry name" value="PHOSPHOHYDROLASE, PHP FAMILY"/>
    <property type="match status" value="1"/>
</dbReference>
<dbReference type="PANTHER" id="PTHR40084:SF1">
    <property type="entry name" value="PHOSPHOTRANSFERASE"/>
    <property type="match status" value="1"/>
</dbReference>
<dbReference type="KEGG" id="manq:L1994_04610"/>
<dbReference type="GeneID" id="79949654"/>
<dbReference type="EMBL" id="CP091092">
    <property type="protein sequence ID" value="WFN37674.1"/>
    <property type="molecule type" value="Genomic_DNA"/>
</dbReference>
<reference evidence="1" key="1">
    <citation type="submission" date="2022-01" db="EMBL/GenBank/DDBJ databases">
        <title>Complete genome of Methanomicrobium antiquum DSM 21220.</title>
        <authorList>
            <person name="Chen S.-C."/>
            <person name="You Y.-T."/>
            <person name="Zhou Y.-Z."/>
            <person name="Lai M.-C."/>
        </authorList>
    </citation>
    <scope>NUCLEOTIDE SEQUENCE</scope>
    <source>
        <strain evidence="1">DSM 21220</strain>
    </source>
</reference>
<keyword evidence="2" id="KW-1185">Reference proteome</keyword>
<accession>A0AAF0JMB8</accession>
<evidence type="ECO:0000313" key="1">
    <source>
        <dbReference type="EMBL" id="WFN37674.1"/>
    </source>
</evidence>
<name>A0AAF0JMB8_9EURY</name>
<dbReference type="InterPro" id="IPR016195">
    <property type="entry name" value="Pol/histidinol_Pase-like"/>
</dbReference>